<dbReference type="GO" id="GO:0005829">
    <property type="term" value="C:cytosol"/>
    <property type="evidence" value="ECO:0007669"/>
    <property type="project" value="TreeGrafter"/>
</dbReference>
<feature type="short sequence motif" description="'HIGH' region" evidence="9">
    <location>
        <begin position="33"/>
        <end position="43"/>
    </location>
</feature>
<dbReference type="InterPro" id="IPR014729">
    <property type="entry name" value="Rossmann-like_a/b/a_fold"/>
</dbReference>
<keyword evidence="5 9" id="KW-0067">ATP-binding</keyword>
<dbReference type="EMBL" id="CAAHFH010000001">
    <property type="protein sequence ID" value="VGO20022.1"/>
    <property type="molecule type" value="Genomic_DNA"/>
</dbReference>
<feature type="short sequence motif" description="'KMSKS' region" evidence="9">
    <location>
        <begin position="266"/>
        <end position="270"/>
    </location>
</feature>
<evidence type="ECO:0000259" key="12">
    <source>
        <dbReference type="Pfam" id="PF03950"/>
    </source>
</evidence>
<dbReference type="InterPro" id="IPR020059">
    <property type="entry name" value="Glu/Gln-tRNA-synth_Ib_codon-bd"/>
</dbReference>
<dbReference type="GO" id="GO:0006424">
    <property type="term" value="P:glutamyl-tRNA aminoacylation"/>
    <property type="evidence" value="ECO:0007669"/>
    <property type="project" value="UniProtKB-UniRule"/>
</dbReference>
<evidence type="ECO:0000259" key="11">
    <source>
        <dbReference type="Pfam" id="PF00749"/>
    </source>
</evidence>
<dbReference type="GO" id="GO:0005524">
    <property type="term" value="F:ATP binding"/>
    <property type="evidence" value="ECO:0007669"/>
    <property type="project" value="UniProtKB-UniRule"/>
</dbReference>
<evidence type="ECO:0000256" key="10">
    <source>
        <dbReference type="RuleBase" id="RU363037"/>
    </source>
</evidence>
<feature type="domain" description="Glutamyl/glutaminyl-tRNA synthetase class Ib catalytic" evidence="11">
    <location>
        <begin position="26"/>
        <end position="335"/>
    </location>
</feature>
<comment type="subunit">
    <text evidence="9">Monomer.</text>
</comment>
<evidence type="ECO:0000256" key="9">
    <source>
        <dbReference type="HAMAP-Rule" id="MF_00126"/>
    </source>
</evidence>
<name>A0A6C2UIH8_9BACT</name>
<dbReference type="Gene3D" id="2.40.240.10">
    <property type="entry name" value="Ribosomal Protein L25, Chain P"/>
    <property type="match status" value="2"/>
</dbReference>
<feature type="binding site" evidence="9">
    <location>
        <begin position="34"/>
        <end position="36"/>
    </location>
    <ligand>
        <name>ATP</name>
        <dbReference type="ChEBI" id="CHEBI:30616"/>
    </ligand>
</feature>
<dbReference type="GO" id="GO:0006425">
    <property type="term" value="P:glutaminyl-tRNA aminoacylation"/>
    <property type="evidence" value="ECO:0007669"/>
    <property type="project" value="UniProtKB-UniRule"/>
</dbReference>
<dbReference type="Proteomes" id="UP000346198">
    <property type="component" value="Unassembled WGS sequence"/>
</dbReference>
<feature type="domain" description="Glutamyl/glutaminyl-tRNA synthetase class Ib anti-codon binding" evidence="12">
    <location>
        <begin position="340"/>
        <end position="438"/>
    </location>
</feature>
<feature type="binding site" evidence="9">
    <location>
        <position position="211"/>
    </location>
    <ligand>
        <name>L-glutamine</name>
        <dbReference type="ChEBI" id="CHEBI:58359"/>
    </ligand>
</feature>
<dbReference type="FunFam" id="3.40.50.620:FF:000037">
    <property type="entry name" value="Glutamine--tRNA ligase cytoplasmic"/>
    <property type="match status" value="1"/>
</dbReference>
<evidence type="ECO:0000256" key="5">
    <source>
        <dbReference type="ARBA" id="ARBA00022840"/>
    </source>
</evidence>
<keyword evidence="4 9" id="KW-0547">Nucleotide-binding</keyword>
<evidence type="ECO:0000256" key="6">
    <source>
        <dbReference type="ARBA" id="ARBA00022917"/>
    </source>
</evidence>
<dbReference type="RefSeq" id="WP_136061471.1">
    <property type="nucleotide sequence ID" value="NZ_CAAHFH010000001.1"/>
</dbReference>
<evidence type="ECO:0000256" key="7">
    <source>
        <dbReference type="ARBA" id="ARBA00023146"/>
    </source>
</evidence>
<comment type="caution">
    <text evidence="9">Lacks conserved residue(s) required for the propagation of feature annotation.</text>
</comment>
<accession>A0A6C2UIH8</accession>
<dbReference type="Pfam" id="PF20974">
    <property type="entry name" value="tRNA-synt_1c_C2"/>
    <property type="match status" value="1"/>
</dbReference>
<comment type="subcellular location">
    <subcellularLocation>
        <location evidence="9">Cytoplasm</location>
    </subcellularLocation>
</comment>
<keyword evidence="3 9" id="KW-0436">Ligase</keyword>
<gene>
    <name evidence="9 14" type="primary">glnS</name>
    <name evidence="14" type="ORF">SCARR_02082</name>
</gene>
<keyword evidence="15" id="KW-1185">Reference proteome</keyword>
<feature type="binding site" evidence="9">
    <location>
        <position position="66"/>
    </location>
    <ligand>
        <name>L-glutamine</name>
        <dbReference type="ChEBI" id="CHEBI:58359"/>
    </ligand>
</feature>
<dbReference type="CDD" id="cd00807">
    <property type="entry name" value="GlnRS_core"/>
    <property type="match status" value="1"/>
</dbReference>
<feature type="binding site" evidence="9">
    <location>
        <begin position="267"/>
        <end position="269"/>
    </location>
    <ligand>
        <name>ATP</name>
        <dbReference type="ChEBI" id="CHEBI:30616"/>
    </ligand>
</feature>
<feature type="domain" description="tRNA synthetases class I (E and Q) anti-codon binding" evidence="13">
    <location>
        <begin position="455"/>
        <end position="529"/>
    </location>
</feature>
<proteinExistence type="inferred from homology"/>
<dbReference type="EC" id="6.1.1.18" evidence="9"/>
<dbReference type="NCBIfam" id="TIGR00440">
    <property type="entry name" value="glnS"/>
    <property type="match status" value="1"/>
</dbReference>
<evidence type="ECO:0000256" key="2">
    <source>
        <dbReference type="ARBA" id="ARBA00022490"/>
    </source>
</evidence>
<keyword evidence="2 9" id="KW-0963">Cytoplasm</keyword>
<dbReference type="SUPFAM" id="SSF50715">
    <property type="entry name" value="Ribosomal protein L25-like"/>
    <property type="match status" value="1"/>
</dbReference>
<sequence>MSEELKTTNFIHDIIDADLASGKRTEVVTRFPPEPNGYLHIGHAKAICLDFGTAEKYNGKCHLRFDDTNPEAEDEEYVQAIQEDIKWLGFNWGENLFWASNYFDAMYEYAVRLINKGKAYVCELTQEEFKDYRGAPTEPGKEPPGRDRSIEENLELFEKMKNGGFKDGACVLRVKIDMTSPNLHLRDPAIYRIKTATHHNTGDKWCIYPMYDFAHCIEDSIEGVTHSMCTLEFEVHRPLYDWILRELDVFQPQQIEFSRLNLTYTVMSKRKLLELVNEKLVNGWDDPRMPTLCGMRRRGFSAESIRKLCDIVGCTKVESISEVELLESCVRDNLNENSLRAMAVVDPIKVVIENYPDELEEEFELPNHPQKEEKGKRTVPFSRELWIERTDYKDDAPNKFKGFTLGREVRLRGAYLATCNEVIKDADGEVTELRCTYDPETKGGSAPDGRKVKSTIHWVSAKHAVDTEVRLYDRLFTVENPLADKEADFKDFLNPESLQLITAKLEPGLAKAKPGTRFQFERVGYFCADKDSTEEAPVFNRTLTLRAPKKVM</sequence>
<dbReference type="InterPro" id="IPR011035">
    <property type="entry name" value="Ribosomal_bL25/Gln-tRNA_synth"/>
</dbReference>
<keyword evidence="7 9" id="KW-0030">Aminoacyl-tRNA synthetase</keyword>
<dbReference type="FunFam" id="2.40.240.10:FF:000001">
    <property type="entry name" value="Glutamine--tRNA ligase"/>
    <property type="match status" value="1"/>
</dbReference>
<comment type="catalytic activity">
    <reaction evidence="8 9">
        <text>tRNA(Gln) + L-glutamine + ATP = L-glutaminyl-tRNA(Gln) + AMP + diphosphate</text>
        <dbReference type="Rhea" id="RHEA:20121"/>
        <dbReference type="Rhea" id="RHEA-COMP:9662"/>
        <dbReference type="Rhea" id="RHEA-COMP:9681"/>
        <dbReference type="ChEBI" id="CHEBI:30616"/>
        <dbReference type="ChEBI" id="CHEBI:33019"/>
        <dbReference type="ChEBI" id="CHEBI:58359"/>
        <dbReference type="ChEBI" id="CHEBI:78442"/>
        <dbReference type="ChEBI" id="CHEBI:78521"/>
        <dbReference type="ChEBI" id="CHEBI:456215"/>
        <dbReference type="EC" id="6.1.1.18"/>
    </reaction>
</comment>
<evidence type="ECO:0000256" key="1">
    <source>
        <dbReference type="ARBA" id="ARBA00005594"/>
    </source>
</evidence>
<dbReference type="GO" id="GO:0004819">
    <property type="term" value="F:glutamine-tRNA ligase activity"/>
    <property type="evidence" value="ECO:0007669"/>
    <property type="project" value="UniProtKB-UniRule"/>
</dbReference>
<protein>
    <recommendedName>
        <fullName evidence="9">Glutamine--tRNA ligase</fullName>
        <ecNumber evidence="9">6.1.1.18</ecNumber>
    </recommendedName>
    <alternativeName>
        <fullName evidence="9">Glutaminyl-tRNA synthetase</fullName>
        <shortName evidence="9">GlnRS</shortName>
    </alternativeName>
</protein>
<dbReference type="NCBIfam" id="NF011291">
    <property type="entry name" value="PRK14703.1"/>
    <property type="match status" value="1"/>
</dbReference>
<dbReference type="HAMAP" id="MF_00126">
    <property type="entry name" value="Gln_tRNA_synth"/>
    <property type="match status" value="1"/>
</dbReference>
<evidence type="ECO:0000313" key="15">
    <source>
        <dbReference type="Proteomes" id="UP000346198"/>
    </source>
</evidence>
<dbReference type="InterPro" id="IPR001412">
    <property type="entry name" value="aa-tRNA-synth_I_CS"/>
</dbReference>
<dbReference type="PROSITE" id="PS00178">
    <property type="entry name" value="AA_TRNA_LIGASE_I"/>
    <property type="match status" value="1"/>
</dbReference>
<evidence type="ECO:0000256" key="3">
    <source>
        <dbReference type="ARBA" id="ARBA00022598"/>
    </source>
</evidence>
<evidence type="ECO:0000256" key="8">
    <source>
        <dbReference type="ARBA" id="ARBA00048270"/>
    </source>
</evidence>
<evidence type="ECO:0000313" key="14">
    <source>
        <dbReference type="EMBL" id="VGO20022.1"/>
    </source>
</evidence>
<dbReference type="InterPro" id="IPR004514">
    <property type="entry name" value="Gln-tRNA-synth"/>
</dbReference>
<organism evidence="14 15">
    <name type="scientific">Pontiella sulfatireligans</name>
    <dbReference type="NCBI Taxonomy" id="2750658"/>
    <lineage>
        <taxon>Bacteria</taxon>
        <taxon>Pseudomonadati</taxon>
        <taxon>Kiritimatiellota</taxon>
        <taxon>Kiritimatiellia</taxon>
        <taxon>Kiritimatiellales</taxon>
        <taxon>Pontiellaceae</taxon>
        <taxon>Pontiella</taxon>
    </lineage>
</organism>
<dbReference type="InterPro" id="IPR020056">
    <property type="entry name" value="Rbsml_bL25/Gln-tRNA_synth_N"/>
</dbReference>
<dbReference type="PANTHER" id="PTHR43097:SF5">
    <property type="entry name" value="GLUTAMATE--TRNA LIGASE"/>
    <property type="match status" value="1"/>
</dbReference>
<keyword evidence="6 9" id="KW-0648">Protein biosynthesis</keyword>
<reference evidence="14 15" key="1">
    <citation type="submission" date="2019-04" db="EMBL/GenBank/DDBJ databases">
        <authorList>
            <person name="Van Vliet M D."/>
        </authorList>
    </citation>
    <scope>NUCLEOTIDE SEQUENCE [LARGE SCALE GENOMIC DNA]</scope>
    <source>
        <strain evidence="14 15">F21</strain>
    </source>
</reference>
<dbReference type="PANTHER" id="PTHR43097">
    <property type="entry name" value="GLUTAMINE-TRNA LIGASE"/>
    <property type="match status" value="1"/>
</dbReference>
<dbReference type="InterPro" id="IPR049437">
    <property type="entry name" value="tRNA-synt_1c_C2"/>
</dbReference>
<comment type="similarity">
    <text evidence="1 9 10">Belongs to the class-I aminoacyl-tRNA synthetase family.</text>
</comment>
<feature type="binding site" evidence="9">
    <location>
        <position position="230"/>
    </location>
    <ligand>
        <name>ATP</name>
        <dbReference type="ChEBI" id="CHEBI:30616"/>
    </ligand>
</feature>
<evidence type="ECO:0000259" key="13">
    <source>
        <dbReference type="Pfam" id="PF20974"/>
    </source>
</evidence>
<dbReference type="AlphaFoldDB" id="A0A6C2UIH8"/>
<dbReference type="Pfam" id="PF00749">
    <property type="entry name" value="tRNA-synt_1c"/>
    <property type="match status" value="1"/>
</dbReference>
<dbReference type="InterPro" id="IPR000924">
    <property type="entry name" value="Glu/Gln-tRNA-synth"/>
</dbReference>
<dbReference type="SUPFAM" id="SSF52374">
    <property type="entry name" value="Nucleotidylyl transferase"/>
    <property type="match status" value="1"/>
</dbReference>
<dbReference type="PRINTS" id="PR00987">
    <property type="entry name" value="TRNASYNTHGLU"/>
</dbReference>
<dbReference type="InterPro" id="IPR022861">
    <property type="entry name" value="Gln_tRNA_ligase_bac"/>
</dbReference>
<dbReference type="InterPro" id="IPR050132">
    <property type="entry name" value="Gln/Glu-tRNA_Ligase"/>
</dbReference>
<dbReference type="InterPro" id="IPR020058">
    <property type="entry name" value="Glu/Gln-tRNA-synth_Ib_cat-dom"/>
</dbReference>
<dbReference type="Pfam" id="PF03950">
    <property type="entry name" value="tRNA-synt_1c_C"/>
    <property type="match status" value="1"/>
</dbReference>
<evidence type="ECO:0000256" key="4">
    <source>
        <dbReference type="ARBA" id="ARBA00022741"/>
    </source>
</evidence>
<feature type="binding site" evidence="9">
    <location>
        <begin position="259"/>
        <end position="260"/>
    </location>
    <ligand>
        <name>ATP</name>
        <dbReference type="ChEBI" id="CHEBI:30616"/>
    </ligand>
</feature>
<dbReference type="Gene3D" id="3.40.50.620">
    <property type="entry name" value="HUPs"/>
    <property type="match status" value="1"/>
</dbReference>
<feature type="binding site" evidence="9">
    <location>
        <begin position="40"/>
        <end position="46"/>
    </location>
    <ligand>
        <name>ATP</name>
        <dbReference type="ChEBI" id="CHEBI:30616"/>
    </ligand>
</feature>